<dbReference type="Gene3D" id="3.30.70.940">
    <property type="entry name" value="NusG, N-terminal domain"/>
    <property type="match status" value="1"/>
</dbReference>
<dbReference type="InterPro" id="IPR014722">
    <property type="entry name" value="Rib_uL2_dom2"/>
</dbReference>
<proteinExistence type="inferred from homology"/>
<protein>
    <recommendedName>
        <fullName evidence="1 2">Transcription termination/antitermination protein NusG</fullName>
    </recommendedName>
</protein>
<feature type="compositionally biased region" description="Acidic residues" evidence="4">
    <location>
        <begin position="8"/>
        <end position="29"/>
    </location>
</feature>
<gene>
    <name evidence="1" type="primary">nusG</name>
    <name evidence="5" type="ORF">RA11412_2622</name>
</gene>
<feature type="compositionally biased region" description="Low complexity" evidence="4">
    <location>
        <begin position="34"/>
        <end position="43"/>
    </location>
</feature>
<dbReference type="PANTHER" id="PTHR30265">
    <property type="entry name" value="RHO-INTERACTING TRANSCRIPTION TERMINATION FACTOR NUSG"/>
    <property type="match status" value="1"/>
</dbReference>
<dbReference type="SMART" id="SM00738">
    <property type="entry name" value="NGN"/>
    <property type="match status" value="1"/>
</dbReference>
<dbReference type="GO" id="GO:0005829">
    <property type="term" value="C:cytosol"/>
    <property type="evidence" value="ECO:0007669"/>
    <property type="project" value="TreeGrafter"/>
</dbReference>
<dbReference type="InterPro" id="IPR008991">
    <property type="entry name" value="Translation_prot_SH3-like_sf"/>
</dbReference>
<dbReference type="InterPro" id="IPR005824">
    <property type="entry name" value="KOW"/>
</dbReference>
<dbReference type="InterPro" id="IPR043425">
    <property type="entry name" value="NusG-like"/>
</dbReference>
<feature type="compositionally biased region" description="Low complexity" evidence="4">
    <location>
        <begin position="53"/>
        <end position="63"/>
    </location>
</feature>
<dbReference type="CDD" id="cd09891">
    <property type="entry name" value="NGN_Bact_1"/>
    <property type="match status" value="1"/>
</dbReference>
<dbReference type="PANTHER" id="PTHR30265:SF2">
    <property type="entry name" value="TRANSCRIPTION TERMINATION_ANTITERMINATION PROTEIN NUSG"/>
    <property type="match status" value="1"/>
</dbReference>
<dbReference type="RefSeq" id="WP_128088069.1">
    <property type="nucleotide sequence ID" value="NZ_CP068102.1"/>
</dbReference>
<name>A0A2Z5R354_9MICC</name>
<evidence type="ECO:0000313" key="6">
    <source>
        <dbReference type="Proteomes" id="UP000250241"/>
    </source>
</evidence>
<dbReference type="GO" id="GO:0006354">
    <property type="term" value="P:DNA-templated transcription elongation"/>
    <property type="evidence" value="ECO:0007669"/>
    <property type="project" value="UniProtKB-UniRule"/>
</dbReference>
<dbReference type="NCBIfam" id="TIGR00922">
    <property type="entry name" value="nusG"/>
    <property type="match status" value="1"/>
</dbReference>
<keyword evidence="1 3" id="KW-0889">Transcription antitermination</keyword>
<dbReference type="Proteomes" id="UP000250241">
    <property type="component" value="Chromosome"/>
</dbReference>
<evidence type="ECO:0000256" key="4">
    <source>
        <dbReference type="SAM" id="MobiDB-lite"/>
    </source>
</evidence>
<evidence type="ECO:0000313" key="5">
    <source>
        <dbReference type="EMBL" id="BAV88921.1"/>
    </source>
</evidence>
<comment type="similarity">
    <text evidence="1 3">Belongs to the NusG family.</text>
</comment>
<dbReference type="InterPro" id="IPR036735">
    <property type="entry name" value="NGN_dom_sf"/>
</dbReference>
<keyword evidence="6" id="KW-1185">Reference proteome</keyword>
<dbReference type="SMART" id="SM00739">
    <property type="entry name" value="KOW"/>
    <property type="match status" value="1"/>
</dbReference>
<comment type="function">
    <text evidence="1 3">Participates in transcription elongation, termination and antitermination.</text>
</comment>
<dbReference type="SUPFAM" id="SSF82679">
    <property type="entry name" value="N-utilization substance G protein NusG, N-terminal domain"/>
    <property type="match status" value="1"/>
</dbReference>
<evidence type="ECO:0000256" key="1">
    <source>
        <dbReference type="HAMAP-Rule" id="MF_00948"/>
    </source>
</evidence>
<dbReference type="Gene3D" id="2.30.30.30">
    <property type="match status" value="1"/>
</dbReference>
<dbReference type="KEGG" id="raj:RA11412_2622"/>
<dbReference type="HAMAP" id="MF_00948">
    <property type="entry name" value="NusG"/>
    <property type="match status" value="1"/>
</dbReference>
<dbReference type="GO" id="GO:0006353">
    <property type="term" value="P:DNA-templated transcription termination"/>
    <property type="evidence" value="ECO:0007669"/>
    <property type="project" value="UniProtKB-UniRule"/>
</dbReference>
<keyword evidence="1 3" id="KW-0806">Transcription termination</keyword>
<dbReference type="InterPro" id="IPR001062">
    <property type="entry name" value="Transcrpt_antiterm_NusG"/>
</dbReference>
<evidence type="ECO:0000256" key="3">
    <source>
        <dbReference type="RuleBase" id="RU000538"/>
    </source>
</evidence>
<dbReference type="InterPro" id="IPR006645">
    <property type="entry name" value="NGN-like_dom"/>
</dbReference>
<dbReference type="CDD" id="cd06091">
    <property type="entry name" value="KOW_NusG"/>
    <property type="match status" value="1"/>
</dbReference>
<dbReference type="EMBL" id="AP017895">
    <property type="protein sequence ID" value="BAV88921.1"/>
    <property type="molecule type" value="Genomic_DNA"/>
</dbReference>
<dbReference type="SUPFAM" id="SSF50104">
    <property type="entry name" value="Translation proteins SH3-like domain"/>
    <property type="match status" value="1"/>
</dbReference>
<keyword evidence="1 3" id="KW-0805">Transcription regulation</keyword>
<dbReference type="InterPro" id="IPR047050">
    <property type="entry name" value="NGN"/>
</dbReference>
<dbReference type="PRINTS" id="PR00338">
    <property type="entry name" value="NUSGTNSCPFCT"/>
</dbReference>
<accession>A0A2Z5R354</accession>
<organism evidence="5 6">
    <name type="scientific">Rothia aeria</name>
    <dbReference type="NCBI Taxonomy" id="172042"/>
    <lineage>
        <taxon>Bacteria</taxon>
        <taxon>Bacillati</taxon>
        <taxon>Actinomycetota</taxon>
        <taxon>Actinomycetes</taxon>
        <taxon>Micrococcales</taxon>
        <taxon>Micrococcaceae</taxon>
        <taxon>Rothia</taxon>
    </lineage>
</organism>
<dbReference type="Pfam" id="PF02357">
    <property type="entry name" value="NusG"/>
    <property type="match status" value="1"/>
</dbReference>
<sequence>MPEKDMVSEVEEVEVEPAEAETFEDEVEEIGSIAADEQPAADTAEQEPETEESQSSAEAAAAADPLEEFKAKLRRQIGDWYVVHTYSGYENKVKAGIETRIQNLEAEDEVFEVQVPMETVVEYKNTVKKTIRRVRVPGYVLVRMDLTDHSWGVVRHTPGVTGFVGQDAYNPMPLRMDEVFDMLLPVFEEEQQSKGLPTPQPVVESDYSVGDNVRVKSGPFEGMDATISEIKPEAQEVVTLISVFERDTPVTLKFSQIEKM</sequence>
<feature type="region of interest" description="Disordered" evidence="4">
    <location>
        <begin position="1"/>
        <end position="63"/>
    </location>
</feature>
<keyword evidence="1 3" id="KW-0804">Transcription</keyword>
<dbReference type="GeneID" id="93862381"/>
<dbReference type="AlphaFoldDB" id="A0A2Z5R354"/>
<reference evidence="5 6" key="1">
    <citation type="submission" date="2016-10" db="EMBL/GenBank/DDBJ databases">
        <title>Genome sequence of Rothia aeria strain JCM11412.</title>
        <authorList>
            <person name="Nambu T."/>
        </authorList>
    </citation>
    <scope>NUCLEOTIDE SEQUENCE [LARGE SCALE GENOMIC DNA]</scope>
    <source>
        <strain evidence="5 6">JCM 11412</strain>
    </source>
</reference>
<dbReference type="GO" id="GO:0032784">
    <property type="term" value="P:regulation of DNA-templated transcription elongation"/>
    <property type="evidence" value="ECO:0007669"/>
    <property type="project" value="InterPro"/>
</dbReference>
<dbReference type="GO" id="GO:0031564">
    <property type="term" value="P:transcription antitermination"/>
    <property type="evidence" value="ECO:0007669"/>
    <property type="project" value="UniProtKB-UniRule"/>
</dbReference>
<evidence type="ECO:0000256" key="2">
    <source>
        <dbReference type="NCBIfam" id="TIGR00922"/>
    </source>
</evidence>